<proteinExistence type="predicted"/>
<dbReference type="OMA" id="ANRTFDE"/>
<comment type="caution">
    <text evidence="3">The sequence shown here is derived from an EMBL/GenBank/DDBJ whole genome shotgun (WGS) entry which is preliminary data.</text>
</comment>
<gene>
    <name evidence="3" type="ORF">HA332_01115</name>
</gene>
<dbReference type="Proteomes" id="UP000646844">
    <property type="component" value="Unassembled WGS sequence"/>
</dbReference>
<dbReference type="AlphaFoldDB" id="A0A832TFV5"/>
<dbReference type="InterPro" id="IPR025251">
    <property type="entry name" value="DUF4213"/>
</dbReference>
<dbReference type="Pfam" id="PF13938">
    <property type="entry name" value="DUF4213"/>
    <property type="match status" value="1"/>
</dbReference>
<dbReference type="Gene3D" id="3.30.390.100">
    <property type="match status" value="1"/>
</dbReference>
<evidence type="ECO:0000313" key="3">
    <source>
        <dbReference type="EMBL" id="HII73021.1"/>
    </source>
</evidence>
<accession>A0A832TFV5</accession>
<dbReference type="InterPro" id="IPR007161">
    <property type="entry name" value="DUF364"/>
</dbReference>
<dbReference type="GeneID" id="1459129"/>
<dbReference type="Gene3D" id="3.40.50.11590">
    <property type="match status" value="1"/>
</dbReference>
<dbReference type="SUPFAM" id="SSF159713">
    <property type="entry name" value="Dhaf3308-like"/>
    <property type="match status" value="1"/>
</dbReference>
<reference evidence="3" key="1">
    <citation type="journal article" date="2020" name="bioRxiv">
        <title>A rank-normalized archaeal taxonomy based on genome phylogeny resolves widespread incomplete and uneven classifications.</title>
        <authorList>
            <person name="Rinke C."/>
            <person name="Chuvochina M."/>
            <person name="Mussig A.J."/>
            <person name="Chaumeil P.-A."/>
            <person name="Waite D.W."/>
            <person name="Whitman W.B."/>
            <person name="Parks D.H."/>
            <person name="Hugenholtz P."/>
        </authorList>
    </citation>
    <scope>NUCLEOTIDE SEQUENCE</scope>
    <source>
        <strain evidence="3">UBA8838</strain>
    </source>
</reference>
<evidence type="ECO:0000313" key="4">
    <source>
        <dbReference type="Proteomes" id="UP000646844"/>
    </source>
</evidence>
<feature type="domain" description="DUF4213" evidence="2">
    <location>
        <begin position="4"/>
        <end position="81"/>
    </location>
</feature>
<protein>
    <submittedName>
        <fullName evidence="3">DUF364 domain-containing protein</fullName>
    </submittedName>
</protein>
<sequence>MKLIEKLISITPEKKVRELVIGLGWTVVLSKYAGMAMTYKSNEEPRNIESLHEIDTRKLAELLKSWNFLEASIGLAAINSTIPPPKSYKVANALDLAFQESKDKTVTMVGYFPGYVDKFMKKARHFYVLELNQNVLNTSKNILFSFAAEEVIPKSDIVILTATTIINKSIERLLQLSKSAKVYLVGPSSPLTDVLFDYGIDVIGGVMVKDEEKLVRAIKNGLHFPFSDYMRRQVLEEVVIEN</sequence>
<organism evidence="3 4">
    <name type="scientific">Sulfurisphaera tokodaii</name>
    <dbReference type="NCBI Taxonomy" id="111955"/>
    <lineage>
        <taxon>Archaea</taxon>
        <taxon>Thermoproteota</taxon>
        <taxon>Thermoprotei</taxon>
        <taxon>Sulfolobales</taxon>
        <taxon>Sulfolobaceae</taxon>
        <taxon>Sulfurisphaera</taxon>
    </lineage>
</organism>
<evidence type="ECO:0000259" key="2">
    <source>
        <dbReference type="Pfam" id="PF13938"/>
    </source>
</evidence>
<feature type="domain" description="Putative heavy-metal chelation" evidence="1">
    <location>
        <begin position="92"/>
        <end position="230"/>
    </location>
</feature>
<name>A0A832TFV5_9CREN</name>
<evidence type="ECO:0000259" key="1">
    <source>
        <dbReference type="Pfam" id="PF04016"/>
    </source>
</evidence>
<dbReference type="EMBL" id="DUJO01000004">
    <property type="protein sequence ID" value="HII73021.1"/>
    <property type="molecule type" value="Genomic_DNA"/>
</dbReference>
<dbReference type="RefSeq" id="WP_010979156.1">
    <property type="nucleotide sequence ID" value="NZ_BAABQO010000022.1"/>
</dbReference>
<dbReference type="Pfam" id="PF04016">
    <property type="entry name" value="DUF364"/>
    <property type="match status" value="1"/>
</dbReference>